<dbReference type="AlphaFoldDB" id="A0A0A9APF1"/>
<dbReference type="EMBL" id="GBRH01246147">
    <property type="protein sequence ID" value="JAD51748.1"/>
    <property type="molecule type" value="Transcribed_RNA"/>
</dbReference>
<organism evidence="1">
    <name type="scientific">Arundo donax</name>
    <name type="common">Giant reed</name>
    <name type="synonym">Donax arundinaceus</name>
    <dbReference type="NCBI Taxonomy" id="35708"/>
    <lineage>
        <taxon>Eukaryota</taxon>
        <taxon>Viridiplantae</taxon>
        <taxon>Streptophyta</taxon>
        <taxon>Embryophyta</taxon>
        <taxon>Tracheophyta</taxon>
        <taxon>Spermatophyta</taxon>
        <taxon>Magnoliopsida</taxon>
        <taxon>Liliopsida</taxon>
        <taxon>Poales</taxon>
        <taxon>Poaceae</taxon>
        <taxon>PACMAD clade</taxon>
        <taxon>Arundinoideae</taxon>
        <taxon>Arundineae</taxon>
        <taxon>Arundo</taxon>
    </lineage>
</organism>
<protein>
    <submittedName>
        <fullName evidence="1">Uncharacterized protein</fullName>
    </submittedName>
</protein>
<sequence length="39" mass="4310">MGRCGAVRGDGAARRVISPHKLLLLPASEKLRMSLKQHR</sequence>
<name>A0A0A9APF1_ARUDO</name>
<reference evidence="1" key="1">
    <citation type="submission" date="2014-09" db="EMBL/GenBank/DDBJ databases">
        <authorList>
            <person name="Magalhaes I.L.F."/>
            <person name="Oliveira U."/>
            <person name="Santos F.R."/>
            <person name="Vidigal T.H.D.A."/>
            <person name="Brescovit A.D."/>
            <person name="Santos A.J."/>
        </authorList>
    </citation>
    <scope>NUCLEOTIDE SEQUENCE</scope>
    <source>
        <tissue evidence="1">Shoot tissue taken approximately 20 cm above the soil surface</tissue>
    </source>
</reference>
<reference evidence="1" key="2">
    <citation type="journal article" date="2015" name="Data Brief">
        <title>Shoot transcriptome of the giant reed, Arundo donax.</title>
        <authorList>
            <person name="Barrero R.A."/>
            <person name="Guerrero F.D."/>
            <person name="Moolhuijzen P."/>
            <person name="Goolsby J.A."/>
            <person name="Tidwell J."/>
            <person name="Bellgard S.E."/>
            <person name="Bellgard M.I."/>
        </authorList>
    </citation>
    <scope>NUCLEOTIDE SEQUENCE</scope>
    <source>
        <tissue evidence="1">Shoot tissue taken approximately 20 cm above the soil surface</tissue>
    </source>
</reference>
<proteinExistence type="predicted"/>
<accession>A0A0A9APF1</accession>
<evidence type="ECO:0000313" key="1">
    <source>
        <dbReference type="EMBL" id="JAD51748.1"/>
    </source>
</evidence>